<accession>A0A7N0TH86</accession>
<dbReference type="PANTHER" id="PTHR42684">
    <property type="entry name" value="ADENOSYLMETHIONINE-8-AMINO-7-OXONONANOATE AMINOTRANSFERASE"/>
    <property type="match status" value="1"/>
</dbReference>
<dbReference type="Proteomes" id="UP000594263">
    <property type="component" value="Unplaced"/>
</dbReference>
<dbReference type="FunFam" id="3.40.640.10:FF:000088">
    <property type="entry name" value="Bifunctional dethiobiotin synthetase/7,8-diamino-pelargonic acid aminotransferase"/>
    <property type="match status" value="1"/>
</dbReference>
<protein>
    <submittedName>
        <fullName evidence="5">Uncharacterized protein</fullName>
    </submittedName>
</protein>
<keyword evidence="3" id="KW-0808">Transferase</keyword>
<dbReference type="CDD" id="cd03109">
    <property type="entry name" value="DTBS"/>
    <property type="match status" value="1"/>
</dbReference>
<dbReference type="OMA" id="KGWASRA"/>
<dbReference type="GO" id="GO:0000287">
    <property type="term" value="F:magnesium ion binding"/>
    <property type="evidence" value="ECO:0007669"/>
    <property type="project" value="InterPro"/>
</dbReference>
<dbReference type="GO" id="GO:0004141">
    <property type="term" value="F:dethiobiotin synthase activity"/>
    <property type="evidence" value="ECO:0007669"/>
    <property type="project" value="EnsemblPlants"/>
</dbReference>
<dbReference type="InterPro" id="IPR027417">
    <property type="entry name" value="P-loop_NTPase"/>
</dbReference>
<dbReference type="Gene3D" id="3.40.640.10">
    <property type="entry name" value="Type I PLP-dependent aspartate aminotransferase-like (Major domain)"/>
    <property type="match status" value="1"/>
</dbReference>
<dbReference type="InterPro" id="IPR015422">
    <property type="entry name" value="PyrdxlP-dep_Trfase_small"/>
</dbReference>
<evidence type="ECO:0000256" key="1">
    <source>
        <dbReference type="ARBA" id="ARBA00004173"/>
    </source>
</evidence>
<evidence type="ECO:0000256" key="4">
    <source>
        <dbReference type="ARBA" id="ARBA00022898"/>
    </source>
</evidence>
<dbReference type="AlphaFoldDB" id="A0A7N0TH86"/>
<dbReference type="Pfam" id="PF00202">
    <property type="entry name" value="Aminotran_3"/>
    <property type="match status" value="2"/>
</dbReference>
<dbReference type="InterPro" id="IPR049704">
    <property type="entry name" value="Aminotrans_3_PPA_site"/>
</dbReference>
<evidence type="ECO:0000256" key="3">
    <source>
        <dbReference type="ARBA" id="ARBA00022679"/>
    </source>
</evidence>
<dbReference type="SUPFAM" id="SSF52540">
    <property type="entry name" value="P-loop containing nucleoside triphosphate hydrolases"/>
    <property type="match status" value="1"/>
</dbReference>
<sequence length="858" mass="94751">MTASSAYLLATSLRRRLLHLSKTSLLHHRRHSLQFLSAAADAPPTVNLSHPTVVVWGSNTGVGKTLVSTGLAASLVVCDSASKFTYVKPVQTGFPSDSDSRFLYRKVSQMFLRRRPPSVLLASNHVMKASCASCREVLVEECESRRGLRDLGFYEERKLVGEENGAKSELVCKTMFAWNEAISPHLAVEREGGDVSDSAVLDMLEKCLRHGLRGKEDERGQDRVLSVVETAGGVASPGPSGSFQCDLYRPLRLPAVLVGDGRLGGISGTISAYESLRLRGYDIAAIVVEDRGLANELSLKSYLRNRVPVLVLPPIPLDLSDDLMEWFDESQDVFTLLRELIVKGFSDRIQRLHEMPKKAGDIIWWPFTQHKLVPDENVTIIDSRCGENFAVFKVQNEDIITHQFDACASWWTQGPDAVLQTELARDMGYTAARYGHVMFPENVHEPALECAELLLQGVGKGWASRAYFSDNGSTAIEIALKMAFRKFYVDHKSVIDGLEHQSSGKSINFKVLALNGSYHGDTLGAMEAQAPSSYTGFLQQPWYSGRGIFLDPPTLSLCDGVWKISLPKDMLTENVDLENMSFSSCDQIFHLNRDCTALTARYETYISNELQTSQNSQLTQIGALIIEPIVQAAGGMQMIDPLFQRILVNECRARKIPVIFDEVFTGFWRLGVESTVQLLNCLPDIACYAKLMTGGIIPLAATLATSAVFDAFVSDSKLNALLHGHSYSAHAMGCAAACKAIKWFKDPSTNLNLVSDGRSLTELWDAQLVSQISSHRAVERVVTLGTLFALELHIDGVNSGYASQHASSLIMKLREDGLYMRPLGNVIYLMCGPCTSPTICNQLLSKLYARLEEFNQIK</sequence>
<dbReference type="GO" id="GO:0005759">
    <property type="term" value="C:mitochondrial matrix"/>
    <property type="evidence" value="ECO:0007669"/>
    <property type="project" value="EnsemblPlants"/>
</dbReference>
<dbReference type="HAMAP" id="MF_00336">
    <property type="entry name" value="BioD"/>
    <property type="match status" value="1"/>
</dbReference>
<dbReference type="PANTHER" id="PTHR42684:SF3">
    <property type="entry name" value="ADENOSYLMETHIONINE-8-AMINO-7-OXONONANOATE AMINOTRANSFERASE"/>
    <property type="match status" value="1"/>
</dbReference>
<dbReference type="Gene3D" id="3.40.50.300">
    <property type="entry name" value="P-loop containing nucleotide triphosphate hydrolases"/>
    <property type="match status" value="1"/>
</dbReference>
<dbReference type="FunFam" id="3.90.1150.10:FF:000090">
    <property type="entry name" value="Bifunctional dethiobiotin synthetase/7,8-diamino-pelargonic acid aminotransferase, mitochondrial"/>
    <property type="match status" value="1"/>
</dbReference>
<reference evidence="5" key="1">
    <citation type="submission" date="2021-01" db="UniProtKB">
        <authorList>
            <consortium name="EnsemblPlants"/>
        </authorList>
    </citation>
    <scope>IDENTIFICATION</scope>
</reference>
<evidence type="ECO:0000313" key="6">
    <source>
        <dbReference type="Proteomes" id="UP000594263"/>
    </source>
</evidence>
<proteinExistence type="inferred from homology"/>
<keyword evidence="6" id="KW-1185">Reference proteome</keyword>
<name>A0A7N0TH86_KALFE</name>
<dbReference type="InterPro" id="IPR015421">
    <property type="entry name" value="PyrdxlP-dep_Trfase_major"/>
</dbReference>
<comment type="subcellular location">
    <subcellularLocation>
        <location evidence="1">Mitochondrion</location>
    </subcellularLocation>
</comment>
<dbReference type="Pfam" id="PF13500">
    <property type="entry name" value="AAA_26"/>
    <property type="match status" value="2"/>
</dbReference>
<keyword evidence="4" id="KW-0663">Pyridoxal phosphate</keyword>
<organism evidence="5 6">
    <name type="scientific">Kalanchoe fedtschenkoi</name>
    <name type="common">Lavender scallops</name>
    <name type="synonym">South American air plant</name>
    <dbReference type="NCBI Taxonomy" id="63787"/>
    <lineage>
        <taxon>Eukaryota</taxon>
        <taxon>Viridiplantae</taxon>
        <taxon>Streptophyta</taxon>
        <taxon>Embryophyta</taxon>
        <taxon>Tracheophyta</taxon>
        <taxon>Spermatophyta</taxon>
        <taxon>Magnoliopsida</taxon>
        <taxon>eudicotyledons</taxon>
        <taxon>Gunneridae</taxon>
        <taxon>Pentapetalae</taxon>
        <taxon>Saxifragales</taxon>
        <taxon>Crassulaceae</taxon>
        <taxon>Kalanchoe</taxon>
    </lineage>
</organism>
<evidence type="ECO:0000313" key="5">
    <source>
        <dbReference type="EnsemblPlants" id="Kaladp0037s0051.1.v1.1"/>
    </source>
</evidence>
<dbReference type="EnsemblPlants" id="Kaladp0037s0051.1.v1.1">
    <property type="protein sequence ID" value="Kaladp0037s0051.1.v1.1"/>
    <property type="gene ID" value="Kaladp0037s0051.v1.1"/>
</dbReference>
<keyword evidence="2" id="KW-0032">Aminotransferase</keyword>
<dbReference type="Gramene" id="Kaladp0037s0051.1.v1.1">
    <property type="protein sequence ID" value="Kaladp0037s0051.1.v1.1"/>
    <property type="gene ID" value="Kaladp0037s0051.v1.1"/>
</dbReference>
<dbReference type="UniPathway" id="UPA00078"/>
<dbReference type="GO" id="GO:0005524">
    <property type="term" value="F:ATP binding"/>
    <property type="evidence" value="ECO:0007669"/>
    <property type="project" value="InterPro"/>
</dbReference>
<dbReference type="GO" id="GO:0009102">
    <property type="term" value="P:biotin biosynthetic process"/>
    <property type="evidence" value="ECO:0007669"/>
    <property type="project" value="UniProtKB-UniPathway"/>
</dbReference>
<dbReference type="GO" id="GO:0030170">
    <property type="term" value="F:pyridoxal phosphate binding"/>
    <property type="evidence" value="ECO:0007669"/>
    <property type="project" value="InterPro"/>
</dbReference>
<dbReference type="GO" id="GO:0042803">
    <property type="term" value="F:protein homodimerization activity"/>
    <property type="evidence" value="ECO:0007669"/>
    <property type="project" value="EnsemblPlants"/>
</dbReference>
<dbReference type="InterPro" id="IPR005814">
    <property type="entry name" value="Aminotrans_3"/>
</dbReference>
<dbReference type="InterPro" id="IPR004472">
    <property type="entry name" value="DTB_synth_BioD"/>
</dbReference>
<evidence type="ECO:0000256" key="2">
    <source>
        <dbReference type="ARBA" id="ARBA00022576"/>
    </source>
</evidence>
<dbReference type="GO" id="GO:0004015">
    <property type="term" value="F:adenosylmethionine-8-amino-7-oxononanoate transaminase activity"/>
    <property type="evidence" value="ECO:0007669"/>
    <property type="project" value="EnsemblPlants"/>
</dbReference>
<dbReference type="SUPFAM" id="SSF53383">
    <property type="entry name" value="PLP-dependent transferases"/>
    <property type="match status" value="1"/>
</dbReference>
<dbReference type="PROSITE" id="PS00600">
    <property type="entry name" value="AA_TRANSFER_CLASS_3"/>
    <property type="match status" value="1"/>
</dbReference>
<dbReference type="Gene3D" id="3.90.1150.10">
    <property type="entry name" value="Aspartate Aminotransferase, domain 1"/>
    <property type="match status" value="1"/>
</dbReference>
<dbReference type="InterPro" id="IPR015424">
    <property type="entry name" value="PyrdxlP-dep_Trfase"/>
</dbReference>